<feature type="region of interest" description="Disordered" evidence="1">
    <location>
        <begin position="592"/>
        <end position="844"/>
    </location>
</feature>
<dbReference type="Proteomes" id="UP000245910">
    <property type="component" value="Chromosome II"/>
</dbReference>
<evidence type="ECO:0000313" key="3">
    <source>
        <dbReference type="Proteomes" id="UP000245910"/>
    </source>
</evidence>
<dbReference type="GeneID" id="37256736"/>
<accession>A0A2L2T6D7</accession>
<feature type="compositionally biased region" description="Polar residues" evidence="1">
    <location>
        <begin position="731"/>
        <end position="743"/>
    </location>
</feature>
<dbReference type="RefSeq" id="XP_025584381.1">
    <property type="nucleotide sequence ID" value="XM_025733479.2"/>
</dbReference>
<feature type="compositionally biased region" description="Acidic residues" evidence="1">
    <location>
        <begin position="629"/>
        <end position="645"/>
    </location>
</feature>
<sequence>MADEGLDEVDFIDLNPDDDNHSESDHEDATPVPSIEDNDADNESASSDDGDEGALDAIDIDDPFNDDDETEEDEQRFRNKDPDAELMVALAEDGIPMHDRNALAQFYLEYRQRFLEKRADLQDCRELNRGRVRHLNRQVAALEEAVEEFYAVYTLNAEENSRLAEENDALREFLTEDDLADFPEPEPHIDLLASLPRPVWNRLPESTQVYLIQGPRHVLRAGSRRKTEREWPTAAEDFLANSPENVYKTWGDIYKLSCQEENMSWAFGEGRPPKTHPYLKLMPPTKSQEESGKAGALDSCTPPPTPRESESSDKEEEIRPFRFQSLPKKIQLKIFRHVLVFDGVVHTVSRLDPYYEPESLHRNCNGETTLLHRFHIGREPVSLTFGTIHPQRLLAPLLHVELLWMGAQRLTYEVDSKGKYTSRRTHDLAYLTGACRLKTMAVHIPESSKEYMRRKHEPRDMIEYMEKLTRKQPNYRLFRALRTAQGLDYIYCLRGMKEVTFWDYDKWLKEGETRVPVRDWTFVQDINNCVRREKSHHDDHFSQICYLAPVMEGCRPSAALAARLEAFVNRPTGLLTPPPDLYPLLQSSVGNPIVVHGSDDGEDSDNELGSEAEDDSETENGSEAKDSDGESNPDDDDDDDDDGGGDDAVATDNIETIDISDDEADDEDEDHGEAGDGTMEVTHAAEADRVAMPPPAAPMREDSPGHGTESSLFVPSATPESPRPFFVQKLETPSSPGTSSHSEGTPARANREESCLFVGSPLPPPVNRESPIDMTQDIDMPEDQNKRSFDSCSKDDDDDDCRYMGSSPKRIKTENGKGGSGVEGGGSGNDANASSRPFIIDYED</sequence>
<feature type="compositionally biased region" description="Basic and acidic residues" evidence="1">
    <location>
        <begin position="18"/>
        <end position="29"/>
    </location>
</feature>
<dbReference type="AlphaFoldDB" id="A0A2L2T6D7"/>
<evidence type="ECO:0000313" key="2">
    <source>
        <dbReference type="EMBL" id="CEI60661.1"/>
    </source>
</evidence>
<proteinExistence type="predicted"/>
<protein>
    <submittedName>
        <fullName evidence="2">Uncharacterized protein</fullName>
    </submittedName>
</protein>
<evidence type="ECO:0000256" key="1">
    <source>
        <dbReference type="SAM" id="MobiDB-lite"/>
    </source>
</evidence>
<organism evidence="2 3">
    <name type="scientific">Fusarium venenatum</name>
    <dbReference type="NCBI Taxonomy" id="56646"/>
    <lineage>
        <taxon>Eukaryota</taxon>
        <taxon>Fungi</taxon>
        <taxon>Dikarya</taxon>
        <taxon>Ascomycota</taxon>
        <taxon>Pezizomycotina</taxon>
        <taxon>Sordariomycetes</taxon>
        <taxon>Hypocreomycetidae</taxon>
        <taxon>Hypocreales</taxon>
        <taxon>Nectriaceae</taxon>
        <taxon>Fusarium</taxon>
    </lineage>
</organism>
<name>A0A2L2T6D7_9HYPO</name>
<feature type="region of interest" description="Disordered" evidence="1">
    <location>
        <begin position="274"/>
        <end position="318"/>
    </location>
</feature>
<feature type="compositionally biased region" description="Acidic residues" evidence="1">
    <location>
        <begin position="36"/>
        <end position="74"/>
    </location>
</feature>
<reference evidence="3" key="1">
    <citation type="submission" date="2014-10" db="EMBL/GenBank/DDBJ databases">
        <authorList>
            <person name="King R."/>
        </authorList>
    </citation>
    <scope>NUCLEOTIDE SEQUENCE [LARGE SCALE GENOMIC DNA]</scope>
    <source>
        <strain evidence="3">A3/5</strain>
    </source>
</reference>
<keyword evidence="3" id="KW-1185">Reference proteome</keyword>
<feature type="compositionally biased region" description="Basic and acidic residues" evidence="1">
    <location>
        <begin position="307"/>
        <end position="318"/>
    </location>
</feature>
<feature type="compositionally biased region" description="Basic and acidic residues" evidence="1">
    <location>
        <begin position="783"/>
        <end position="794"/>
    </location>
</feature>
<feature type="compositionally biased region" description="Acidic residues" evidence="1">
    <location>
        <begin position="658"/>
        <end position="671"/>
    </location>
</feature>
<feature type="compositionally biased region" description="Acidic residues" evidence="1">
    <location>
        <begin position="1"/>
        <end position="17"/>
    </location>
</feature>
<dbReference type="KEGG" id="fvn:FVRRES_05097"/>
<feature type="compositionally biased region" description="Acidic residues" evidence="1">
    <location>
        <begin position="600"/>
        <end position="620"/>
    </location>
</feature>
<feature type="region of interest" description="Disordered" evidence="1">
    <location>
        <begin position="1"/>
        <end position="83"/>
    </location>
</feature>
<dbReference type="STRING" id="56646.A0A2L2T6D7"/>
<dbReference type="EMBL" id="LN649230">
    <property type="protein sequence ID" value="CEI60661.1"/>
    <property type="molecule type" value="Genomic_DNA"/>
</dbReference>
<feature type="compositionally biased region" description="Gly residues" evidence="1">
    <location>
        <begin position="816"/>
        <end position="828"/>
    </location>
</feature>